<keyword evidence="1" id="KW-0812">Transmembrane</keyword>
<dbReference type="PANTHER" id="PTHR41786">
    <property type="entry name" value="MOTILITY ACCESSORY FACTOR MAF"/>
    <property type="match status" value="1"/>
</dbReference>
<dbReference type="Pfam" id="PF01973">
    <property type="entry name" value="MptE-like"/>
    <property type="match status" value="1"/>
</dbReference>
<keyword evidence="1" id="KW-1133">Transmembrane helix</keyword>
<dbReference type="RefSeq" id="WP_052061037.1">
    <property type="nucleotide sequence ID" value="NZ_CAMRWY010000002.1"/>
</dbReference>
<dbReference type="Proteomes" id="UP000029707">
    <property type="component" value="Unassembled WGS sequence"/>
</dbReference>
<dbReference type="InterPro" id="IPR002826">
    <property type="entry name" value="MptE-like"/>
</dbReference>
<gene>
    <name evidence="4" type="ORF">LS65_001480</name>
</gene>
<dbReference type="AlphaFoldDB" id="A0A4U8TUA6"/>
<dbReference type="InterPro" id="IPR045376">
    <property type="entry name" value="Maf_N"/>
</dbReference>
<dbReference type="OrthoDB" id="5404763at2"/>
<dbReference type="STRING" id="425400.LS65_03650"/>
<comment type="caution">
    <text evidence="4">The sequence shown here is derived from an EMBL/GenBank/DDBJ whole genome shotgun (WGS) entry which is preliminary data.</text>
</comment>
<dbReference type="Pfam" id="PF20157">
    <property type="entry name" value="Maf_flag10_N"/>
    <property type="match status" value="1"/>
</dbReference>
<evidence type="ECO:0000259" key="2">
    <source>
        <dbReference type="Pfam" id="PF01973"/>
    </source>
</evidence>
<protein>
    <submittedName>
        <fullName evidence="4">DUF115 domain-containing protein</fullName>
    </submittedName>
</protein>
<feature type="domain" description="Glycosyltransferase Maf N-terminal" evidence="3">
    <location>
        <begin position="31"/>
        <end position="264"/>
    </location>
</feature>
<dbReference type="PANTHER" id="PTHR41786:SF1">
    <property type="entry name" value="6-HYDROXYMETHYLPTERIN DIPHOSPHOKINASE MPTE-LIKE DOMAIN-CONTAINING PROTEIN"/>
    <property type="match status" value="1"/>
</dbReference>
<keyword evidence="5" id="KW-1185">Reference proteome</keyword>
<keyword evidence="1" id="KW-0472">Membrane</keyword>
<dbReference type="EMBL" id="JRMQ02000001">
    <property type="protein sequence ID" value="TLE03465.1"/>
    <property type="molecule type" value="Genomic_DNA"/>
</dbReference>
<proteinExistence type="predicted"/>
<organism evidence="4 5">
    <name type="scientific">Helicobacter japonicus</name>
    <dbReference type="NCBI Taxonomy" id="425400"/>
    <lineage>
        <taxon>Bacteria</taxon>
        <taxon>Pseudomonadati</taxon>
        <taxon>Campylobacterota</taxon>
        <taxon>Epsilonproteobacteria</taxon>
        <taxon>Campylobacterales</taxon>
        <taxon>Helicobacteraceae</taxon>
        <taxon>Helicobacter</taxon>
    </lineage>
</organism>
<reference evidence="4 5" key="1">
    <citation type="journal article" date="2014" name="Genome Announc.">
        <title>Draft genome sequences of eight enterohepatic helicobacter species isolated from both laboratory and wild rodents.</title>
        <authorList>
            <person name="Sheh A."/>
            <person name="Shen Z."/>
            <person name="Fox J.G."/>
        </authorList>
    </citation>
    <scope>NUCLEOTIDE SEQUENCE [LARGE SCALE GENOMIC DNA]</scope>
    <source>
        <strain evidence="4 5">MIT 01-6451</strain>
    </source>
</reference>
<feature type="transmembrane region" description="Helical" evidence="1">
    <location>
        <begin position="155"/>
        <end position="174"/>
    </location>
</feature>
<evidence type="ECO:0000259" key="3">
    <source>
        <dbReference type="Pfam" id="PF20157"/>
    </source>
</evidence>
<sequence length="664" mass="75506">MNNIYSQQAATLTHICQSGNLQLLQSYTAKRYALNMDFFASINPKLFEELKAPIKQYNLYLHNQELNIINVHSKMFVYPVNEQNNAPKHAMLEQNLALAENPLNNPAYTIHTNHLALHKLDEKNLPLTANACNPIIELMMKDFNGANRFHLPTHFLPNLTIFGLLGGMFLQFLLEKGYYFHSLLLFEEDIDLFRISLYFVDYPLLFESVNERSCYIFVKSLVQREFVQNYFTHRRITNNFLRLELCLYDSPKLKQAQDEVAQSYAMNARGWGSFDDEMIGVKNTFVNLGKERKSKYPILHLPKRVNAPICVVGNGASLDSLLPFIKENADKMIIFSCGTALKPLKNVGIEPDFHIEIERIDYLKDVLESAPLGETTLLCGNMVQPSALELAKEAYIFMRGGSASAYFGYPKSVIEFAAPYVGNAGFALACLLSEEIIMCGLDCGYIKGKTKHAKDSYYGDEQSHIPKNAYIVQGNSEYEVYADALFSLSSAMMTKAIHSFTPRLVMNLGDGAYIYGTRSTRPDEFILRDIDKKHYITELKSYMCADKSVVFTHKQSYTDEINAYKEEILNALKRSVSGQNRLNKRELFSCIDSIHALSLKYSAKTPFVGVLFEGSISHILHTMMLCALHIPQDDITLFYARCIEIIESGLNKMVMSYKLITLTR</sequence>
<name>A0A4U8TUA6_9HELI</name>
<accession>A0A4U8TUA6</accession>
<evidence type="ECO:0000313" key="4">
    <source>
        <dbReference type="EMBL" id="TLE03465.1"/>
    </source>
</evidence>
<evidence type="ECO:0000313" key="5">
    <source>
        <dbReference type="Proteomes" id="UP000029707"/>
    </source>
</evidence>
<feature type="domain" description="6-hydroxymethylpterin diphosphokinase MptE-like" evidence="2">
    <location>
        <begin position="282"/>
        <end position="447"/>
    </location>
</feature>
<evidence type="ECO:0000256" key="1">
    <source>
        <dbReference type="SAM" id="Phobius"/>
    </source>
</evidence>